<protein>
    <submittedName>
        <fullName evidence="5">SdiA-regulated domain-containing protein</fullName>
    </submittedName>
</protein>
<evidence type="ECO:0000256" key="1">
    <source>
        <dbReference type="ARBA" id="ARBA00004236"/>
    </source>
</evidence>
<keyword evidence="6" id="KW-1185">Reference proteome</keyword>
<evidence type="ECO:0000256" key="3">
    <source>
        <dbReference type="ARBA" id="ARBA00022475"/>
    </source>
</evidence>
<keyword evidence="4" id="KW-0472">Membrane</keyword>
<dbReference type="SUPFAM" id="SSF50956">
    <property type="entry name" value="Thermostable phytase (3-phytase)"/>
    <property type="match status" value="1"/>
</dbReference>
<dbReference type="InterPro" id="IPR009722">
    <property type="entry name" value="YjiK/CarP"/>
</dbReference>
<dbReference type="AlphaFoldDB" id="A0A928VJN9"/>
<evidence type="ECO:0000313" key="6">
    <source>
        <dbReference type="Proteomes" id="UP000625316"/>
    </source>
</evidence>
<evidence type="ECO:0000313" key="5">
    <source>
        <dbReference type="EMBL" id="MBE9028973.1"/>
    </source>
</evidence>
<gene>
    <name evidence="5" type="ORF">IQ266_04245</name>
</gene>
<comment type="subcellular location">
    <subcellularLocation>
        <location evidence="1">Cell membrane</location>
    </subcellularLocation>
</comment>
<reference evidence="5" key="1">
    <citation type="submission" date="2020-10" db="EMBL/GenBank/DDBJ databases">
        <authorList>
            <person name="Castelo-Branco R."/>
            <person name="Eusebio N."/>
            <person name="Adriana R."/>
            <person name="Vieira A."/>
            <person name="Brugerolle De Fraissinette N."/>
            <person name="Rezende De Castro R."/>
            <person name="Schneider M.P."/>
            <person name="Vasconcelos V."/>
            <person name="Leao P.N."/>
        </authorList>
    </citation>
    <scope>NUCLEOTIDE SEQUENCE</scope>
    <source>
        <strain evidence="5">LEGE 11480</strain>
    </source>
</reference>
<organism evidence="5 6">
    <name type="scientific">Romeriopsis navalis LEGE 11480</name>
    <dbReference type="NCBI Taxonomy" id="2777977"/>
    <lineage>
        <taxon>Bacteria</taxon>
        <taxon>Bacillati</taxon>
        <taxon>Cyanobacteriota</taxon>
        <taxon>Cyanophyceae</taxon>
        <taxon>Leptolyngbyales</taxon>
        <taxon>Leptolyngbyaceae</taxon>
        <taxon>Romeriopsis</taxon>
        <taxon>Romeriopsis navalis</taxon>
    </lineage>
</organism>
<dbReference type="InterPro" id="IPR011042">
    <property type="entry name" value="6-blade_b-propeller_TolB-like"/>
</dbReference>
<comment type="caution">
    <text evidence="5">The sequence shown here is derived from an EMBL/GenBank/DDBJ whole genome shotgun (WGS) entry which is preliminary data.</text>
</comment>
<proteinExistence type="inferred from homology"/>
<dbReference type="Pfam" id="PF06977">
    <property type="entry name" value="SdiA-regulated"/>
    <property type="match status" value="1"/>
</dbReference>
<sequence length="248" mass="27724">MGEGLCEPSGLALAHEKNALWTISDDTKKIFKLGLNGDLKKGKSLKIPDKGLEGIVLDPTGKFLLVVKEENNEIIKIAIETQAVAARQRLDAMIGYEAINYLTGAENKGLEGIAWNQTTGTLFVMQEGLPGLLLEVSSDLKTIQSHQLLNQENGFCDAEVDAADIDFSDICYDDHRNCFWIISDRAKRLFLYNWSRNTVLQSSRLGYSKNGKYREIEQAEGIAIDPDTNSLYIVSDKDARLYVFDIRE</sequence>
<accession>A0A928VJN9</accession>
<keyword evidence="3" id="KW-1003">Cell membrane</keyword>
<dbReference type="EMBL" id="JADEXQ010000009">
    <property type="protein sequence ID" value="MBE9028973.1"/>
    <property type="molecule type" value="Genomic_DNA"/>
</dbReference>
<name>A0A928VJN9_9CYAN</name>
<comment type="similarity">
    <text evidence="2">Belongs to the YjiK family.</text>
</comment>
<evidence type="ECO:0000256" key="2">
    <source>
        <dbReference type="ARBA" id="ARBA00009852"/>
    </source>
</evidence>
<dbReference type="Proteomes" id="UP000625316">
    <property type="component" value="Unassembled WGS sequence"/>
</dbReference>
<dbReference type="RefSeq" id="WP_264323795.1">
    <property type="nucleotide sequence ID" value="NZ_JADEXQ010000009.1"/>
</dbReference>
<evidence type="ECO:0000256" key="4">
    <source>
        <dbReference type="ARBA" id="ARBA00023136"/>
    </source>
</evidence>
<dbReference type="GO" id="GO:0005886">
    <property type="term" value="C:plasma membrane"/>
    <property type="evidence" value="ECO:0007669"/>
    <property type="project" value="UniProtKB-SubCell"/>
</dbReference>
<dbReference type="Gene3D" id="2.120.10.30">
    <property type="entry name" value="TolB, C-terminal domain"/>
    <property type="match status" value="1"/>
</dbReference>